<accession>A0A8D4UV15</accession>
<reference evidence="19" key="1">
    <citation type="submission" date="2019-05" db="EMBL/GenBank/DDBJ databases">
        <title>Complete genome sequencing of Dialister sp. strain 5BBH33.</title>
        <authorList>
            <person name="Sakamoto M."/>
            <person name="Murakami T."/>
            <person name="Mori H."/>
        </authorList>
    </citation>
    <scope>NUCLEOTIDE SEQUENCE [LARGE SCALE GENOMIC DNA]</scope>
    <source>
        <strain evidence="19">5BBH33</strain>
    </source>
</reference>
<evidence type="ECO:0000313" key="19">
    <source>
        <dbReference type="Proteomes" id="UP000320585"/>
    </source>
</evidence>
<dbReference type="Pfam" id="PF12705">
    <property type="entry name" value="PDDEXK_1"/>
    <property type="match status" value="1"/>
</dbReference>
<evidence type="ECO:0000256" key="14">
    <source>
        <dbReference type="PROSITE-ProRule" id="PRU00560"/>
    </source>
</evidence>
<dbReference type="SUPFAM" id="SSF52980">
    <property type="entry name" value="Restriction endonuclease-like"/>
    <property type="match status" value="1"/>
</dbReference>
<feature type="domain" description="UvrD-like helicase ATP-binding" evidence="16">
    <location>
        <begin position="3"/>
        <end position="494"/>
    </location>
</feature>
<evidence type="ECO:0000256" key="5">
    <source>
        <dbReference type="ARBA" id="ARBA00022806"/>
    </source>
</evidence>
<evidence type="ECO:0000256" key="4">
    <source>
        <dbReference type="ARBA" id="ARBA00022801"/>
    </source>
</evidence>
<dbReference type="GO" id="GO:0033202">
    <property type="term" value="C:DNA helicase complex"/>
    <property type="evidence" value="ECO:0007669"/>
    <property type="project" value="TreeGrafter"/>
</dbReference>
<evidence type="ECO:0000259" key="16">
    <source>
        <dbReference type="PROSITE" id="PS51198"/>
    </source>
</evidence>
<dbReference type="PANTHER" id="PTHR11070">
    <property type="entry name" value="UVRD / RECB / PCRA DNA HELICASE FAMILY MEMBER"/>
    <property type="match status" value="1"/>
</dbReference>
<evidence type="ECO:0000256" key="10">
    <source>
        <dbReference type="ARBA" id="ARBA00023235"/>
    </source>
</evidence>
<dbReference type="InterPro" id="IPR011604">
    <property type="entry name" value="PDDEXK-like_dom_sf"/>
</dbReference>
<dbReference type="NCBIfam" id="TIGR02785">
    <property type="entry name" value="addA_Gpos"/>
    <property type="match status" value="1"/>
</dbReference>
<organism evidence="18 19">
    <name type="scientific">Dialister hominis</name>
    <dbReference type="NCBI Taxonomy" id="2582419"/>
    <lineage>
        <taxon>Bacteria</taxon>
        <taxon>Bacillati</taxon>
        <taxon>Bacillota</taxon>
        <taxon>Negativicutes</taxon>
        <taxon>Veillonellales</taxon>
        <taxon>Veillonellaceae</taxon>
        <taxon>Dialister</taxon>
    </lineage>
</organism>
<dbReference type="Gene3D" id="1.10.274.50">
    <property type="match status" value="1"/>
</dbReference>
<dbReference type="PROSITE" id="PS51198">
    <property type="entry name" value="UVRD_HELICASE_ATP_BIND"/>
    <property type="match status" value="1"/>
</dbReference>
<dbReference type="PANTHER" id="PTHR11070:SF48">
    <property type="entry name" value="ATP-DEPENDENT HELICASE_NUCLEASE SUBUNIT A"/>
    <property type="match status" value="1"/>
</dbReference>
<dbReference type="InterPro" id="IPR000212">
    <property type="entry name" value="DNA_helicase_UvrD/REP"/>
</dbReference>
<evidence type="ECO:0000256" key="1">
    <source>
        <dbReference type="ARBA" id="ARBA00022722"/>
    </source>
</evidence>
<dbReference type="GO" id="GO:0000725">
    <property type="term" value="P:recombinational repair"/>
    <property type="evidence" value="ECO:0007669"/>
    <property type="project" value="TreeGrafter"/>
</dbReference>
<dbReference type="GO" id="GO:0043138">
    <property type="term" value="F:3'-5' DNA helicase activity"/>
    <property type="evidence" value="ECO:0007669"/>
    <property type="project" value="UniProtKB-EC"/>
</dbReference>
<dbReference type="EMBL" id="AP019697">
    <property type="protein sequence ID" value="BBK25519.1"/>
    <property type="molecule type" value="Genomic_DNA"/>
</dbReference>
<keyword evidence="7 14" id="KW-0067">ATP-binding</keyword>
<dbReference type="PROSITE" id="PS51217">
    <property type="entry name" value="UVRD_HELICASE_CTER"/>
    <property type="match status" value="1"/>
</dbReference>
<feature type="binding site" evidence="14">
    <location>
        <begin position="24"/>
        <end position="31"/>
    </location>
    <ligand>
        <name>ATP</name>
        <dbReference type="ChEBI" id="CHEBI:30616"/>
    </ligand>
</feature>
<dbReference type="KEGG" id="dho:Dia5BBH33_14540"/>
<dbReference type="InterPro" id="IPR014017">
    <property type="entry name" value="DNA_helicase_UvrD-like_C"/>
</dbReference>
<evidence type="ECO:0000256" key="7">
    <source>
        <dbReference type="ARBA" id="ARBA00022840"/>
    </source>
</evidence>
<keyword evidence="4 14" id="KW-0378">Hydrolase</keyword>
<dbReference type="SUPFAM" id="SSF52540">
    <property type="entry name" value="P-loop containing nucleoside triphosphate hydrolases"/>
    <property type="match status" value="1"/>
</dbReference>
<dbReference type="InterPro" id="IPR038726">
    <property type="entry name" value="PDDEXK_AddAB-type"/>
</dbReference>
<evidence type="ECO:0000256" key="13">
    <source>
        <dbReference type="ARBA" id="ARBA00048988"/>
    </source>
</evidence>
<dbReference type="Proteomes" id="UP000320585">
    <property type="component" value="Chromosome"/>
</dbReference>
<sequence>MANRWTPAQQEALDTRNKNLLLSAAAGSGKTAVLTERITRIAGDMESGIDINELLVLTFTKAAAAEMKSRVSASLTNKLREADAENNLPLIHHLERQLSLMGSAQISTLDSFFQSLLRQYFYLLDLDPKTQIMADENEGYLLKEAVLAEVLERWYEEADPDFLKTADLFASRYQDRDLKDTILRIHNFSCSMPFPIDWLKHLPDPYNIPDGTKLDDIPWSYDFLASIISTSEKISEYYRRAFEIMDQNDAARAVYSDQLSNEYSFISSLAEVSSWKDLYDLPSFTFARLTIATAKVLKPYKMLVKEFNATPDAETIKALRKQAAATYNKSIAPLIGISEDQWIGETRNMAPIVKVLSDITIDFTHSLSERKRQEGVMDFNDLEHYVLDVLVDKDDPAFTPETAADFPSEAALAIRSRYKEVMIDEYQDTNGVQELITSLLSSGDNRFMVGDIKQSIYRFRQADPTIFLGKYNDFSTNEAATDHRIDLNKNFRSDAAILSSINFIFRQIMTERNLELNYGAAEALYPGRHEEERPSDYCGGSVSIGLIDKDIEEAQNDNPKIKDMENIRLEGRLIAAKIRSLIDSKAKVMNGDGTFRPITYSDIVILLRSVAGKAPILLKVMGEYGIPAISDREDDYIQNPEVETLLALLKIIDNPLQDLALTAVLRSVFVGLDEEDLSRLRLAQKAAGAEHIWPVLGNADHILKPGGAGLVSSFLSLYKEWRLQAVKDGAAPLIRKIIADTDYLTYVSGLSGGEFRKAHVLAFYQLALSRDSGARSGLYSFLTELSRLTKDGRNFRAKTPSVSAADAVRIMTIHRSKGLEFPVVFLVDAAKEFNLRDTKATAICHKDRGIGIQYYDEETHARWPSLYWYSVRSASERESKAEEARLLYVAMTRARDKLFITATLKDTIRSLDLWMASLAGTETGEVRPLPSYITSGAASYLDWIMPAALRHRSSKDVWDRLMRIPSYADDAEGDHSLFDISITPETSLLRADETADAAETEKQLIEVEETPETNADRFLASLPSEVPEDLSRRLTWSYDFPGAANTPGKLTATAAVKLRETLEASESDEPPYASEVLAPDLPSLPETEEGEENEETEGMKETLPADYAEPPSFLSGGKPGFTGTSFGTLMHKAMEMIDFKTVPATREALRNEIMRLTESGIFTKDEEEVLLSERKYTNPVASLITFAESPLGTLMKEAETVGKEMPFSILLPADSFYPDCEKGEKIFLQGIMDCLLETKDGLTVIDYKTDRVMTEEELREHYKIQLQVYGEAAEKLLGKPVVRLSLWAFRLGKAIDIPLHRN</sequence>
<keyword evidence="8" id="KW-0238">DNA-binding</keyword>
<gene>
    <name evidence="18" type="primary">addA</name>
    <name evidence="18" type="ORF">Dia5BBH33_14540</name>
</gene>
<dbReference type="GeneID" id="92716678"/>
<feature type="region of interest" description="Disordered" evidence="15">
    <location>
        <begin position="1062"/>
        <end position="1100"/>
    </location>
</feature>
<evidence type="ECO:0000256" key="3">
    <source>
        <dbReference type="ARBA" id="ARBA00022763"/>
    </source>
</evidence>
<dbReference type="Gene3D" id="3.40.50.300">
    <property type="entry name" value="P-loop containing nucleotide triphosphate hydrolases"/>
    <property type="match status" value="4"/>
</dbReference>
<dbReference type="GO" id="GO:0004527">
    <property type="term" value="F:exonuclease activity"/>
    <property type="evidence" value="ECO:0007669"/>
    <property type="project" value="UniProtKB-KW"/>
</dbReference>
<proteinExistence type="predicted"/>
<dbReference type="Pfam" id="PF00580">
    <property type="entry name" value="UvrD-helicase"/>
    <property type="match status" value="1"/>
</dbReference>
<dbReference type="GO" id="GO:0003677">
    <property type="term" value="F:DNA binding"/>
    <property type="evidence" value="ECO:0007669"/>
    <property type="project" value="UniProtKB-KW"/>
</dbReference>
<keyword evidence="19" id="KW-1185">Reference proteome</keyword>
<dbReference type="RefSeq" id="WP_162501776.1">
    <property type="nucleotide sequence ID" value="NZ_AP019697.1"/>
</dbReference>
<evidence type="ECO:0000256" key="11">
    <source>
        <dbReference type="ARBA" id="ARBA00034617"/>
    </source>
</evidence>
<evidence type="ECO:0000256" key="2">
    <source>
        <dbReference type="ARBA" id="ARBA00022741"/>
    </source>
</evidence>
<feature type="compositionally biased region" description="Acidic residues" evidence="15">
    <location>
        <begin position="1086"/>
        <end position="1096"/>
    </location>
</feature>
<evidence type="ECO:0000313" key="18">
    <source>
        <dbReference type="EMBL" id="BBK25519.1"/>
    </source>
</evidence>
<keyword evidence="5 14" id="KW-0347">Helicase</keyword>
<evidence type="ECO:0000256" key="9">
    <source>
        <dbReference type="ARBA" id="ARBA00023204"/>
    </source>
</evidence>
<keyword evidence="6" id="KW-0269">Exonuclease</keyword>
<dbReference type="GO" id="GO:0005829">
    <property type="term" value="C:cytosol"/>
    <property type="evidence" value="ECO:0007669"/>
    <property type="project" value="TreeGrafter"/>
</dbReference>
<comment type="catalytic activity">
    <reaction evidence="13">
        <text>ATP + H2O = ADP + phosphate + H(+)</text>
        <dbReference type="Rhea" id="RHEA:13065"/>
        <dbReference type="ChEBI" id="CHEBI:15377"/>
        <dbReference type="ChEBI" id="CHEBI:15378"/>
        <dbReference type="ChEBI" id="CHEBI:30616"/>
        <dbReference type="ChEBI" id="CHEBI:43474"/>
        <dbReference type="ChEBI" id="CHEBI:456216"/>
        <dbReference type="EC" id="5.6.2.4"/>
    </reaction>
</comment>
<evidence type="ECO:0000256" key="15">
    <source>
        <dbReference type="SAM" id="MobiDB-lite"/>
    </source>
</evidence>
<evidence type="ECO:0000256" key="12">
    <source>
        <dbReference type="ARBA" id="ARBA00034808"/>
    </source>
</evidence>
<keyword evidence="9" id="KW-0234">DNA repair</keyword>
<evidence type="ECO:0000259" key="17">
    <source>
        <dbReference type="PROSITE" id="PS51217"/>
    </source>
</evidence>
<dbReference type="Pfam" id="PF13361">
    <property type="entry name" value="UvrD_C"/>
    <property type="match status" value="2"/>
</dbReference>
<keyword evidence="1" id="KW-0540">Nuclease</keyword>
<evidence type="ECO:0000256" key="6">
    <source>
        <dbReference type="ARBA" id="ARBA00022839"/>
    </source>
</evidence>
<evidence type="ECO:0000256" key="8">
    <source>
        <dbReference type="ARBA" id="ARBA00023125"/>
    </source>
</evidence>
<dbReference type="Gene3D" id="3.90.320.10">
    <property type="match status" value="1"/>
</dbReference>
<comment type="catalytic activity">
    <reaction evidence="11">
        <text>Couples ATP hydrolysis with the unwinding of duplex DNA by translocating in the 3'-5' direction.</text>
        <dbReference type="EC" id="5.6.2.4"/>
    </reaction>
</comment>
<dbReference type="GO" id="GO:0005524">
    <property type="term" value="F:ATP binding"/>
    <property type="evidence" value="ECO:0007669"/>
    <property type="project" value="UniProtKB-UniRule"/>
</dbReference>
<name>A0A8D4UV15_9FIRM</name>
<keyword evidence="3" id="KW-0227">DNA damage</keyword>
<dbReference type="InterPro" id="IPR014016">
    <property type="entry name" value="UvrD-like_ATP-bd"/>
</dbReference>
<dbReference type="GO" id="GO:0006302">
    <property type="term" value="P:double-strand break repair"/>
    <property type="evidence" value="ECO:0007669"/>
    <property type="project" value="InterPro"/>
</dbReference>
<dbReference type="InterPro" id="IPR014152">
    <property type="entry name" value="AddA"/>
</dbReference>
<keyword evidence="10" id="KW-0413">Isomerase</keyword>
<feature type="domain" description="UvrD-like helicase C-terminal" evidence="17">
    <location>
        <begin position="512"/>
        <end position="818"/>
    </location>
</feature>
<protein>
    <recommendedName>
        <fullName evidence="12">DNA 3'-5' helicase</fullName>
        <ecNumber evidence="12">5.6.2.4</ecNumber>
    </recommendedName>
</protein>
<dbReference type="InterPro" id="IPR011335">
    <property type="entry name" value="Restrct_endonuc-II-like"/>
</dbReference>
<keyword evidence="2 14" id="KW-0547">Nucleotide-binding</keyword>
<dbReference type="InterPro" id="IPR027417">
    <property type="entry name" value="P-loop_NTPase"/>
</dbReference>
<dbReference type="EC" id="5.6.2.4" evidence="12"/>